<accession>A0AAD7GZF5</accession>
<evidence type="ECO:0000313" key="3">
    <source>
        <dbReference type="Proteomes" id="UP001215598"/>
    </source>
</evidence>
<name>A0AAD7GZF5_9AGAR</name>
<dbReference type="AlphaFoldDB" id="A0AAD7GZF5"/>
<dbReference type="EMBL" id="JARKIB010000430">
    <property type="protein sequence ID" value="KAJ7708584.1"/>
    <property type="molecule type" value="Genomic_DNA"/>
</dbReference>
<proteinExistence type="predicted"/>
<comment type="caution">
    <text evidence="2">The sequence shown here is derived from an EMBL/GenBank/DDBJ whole genome shotgun (WGS) entry which is preliminary data.</text>
</comment>
<feature type="region of interest" description="Disordered" evidence="1">
    <location>
        <begin position="181"/>
        <end position="208"/>
    </location>
</feature>
<evidence type="ECO:0000256" key="1">
    <source>
        <dbReference type="SAM" id="MobiDB-lite"/>
    </source>
</evidence>
<dbReference type="Proteomes" id="UP001215598">
    <property type="component" value="Unassembled WGS sequence"/>
</dbReference>
<keyword evidence="3" id="KW-1185">Reference proteome</keyword>
<feature type="region of interest" description="Disordered" evidence="1">
    <location>
        <begin position="86"/>
        <end position="108"/>
    </location>
</feature>
<evidence type="ECO:0000313" key="2">
    <source>
        <dbReference type="EMBL" id="KAJ7708584.1"/>
    </source>
</evidence>
<sequence>MQKKSGSQPIHERAWTMSFRVRTNDLLEDLSPTRNAERERRSQIAAAQNFQRTEIPSIYKRKEVPVRCKRTNDVLKGLRPICNAGAGQCAPNPPSPRHSARPQTSNSQRWRGRLTEMMGRHRRPAVVEGGTRCPRYTGTSHSLQAPMYQVVEYDRACEIYASEEEGEERMGVDAGEALVQRLNRTSTTSRKRGCAKATSRTRREEKQR</sequence>
<reference evidence="2" key="1">
    <citation type="submission" date="2023-03" db="EMBL/GenBank/DDBJ databases">
        <title>Massive genome expansion in bonnet fungi (Mycena s.s.) driven by repeated elements and novel gene families across ecological guilds.</title>
        <authorList>
            <consortium name="Lawrence Berkeley National Laboratory"/>
            <person name="Harder C.B."/>
            <person name="Miyauchi S."/>
            <person name="Viragh M."/>
            <person name="Kuo A."/>
            <person name="Thoen E."/>
            <person name="Andreopoulos B."/>
            <person name="Lu D."/>
            <person name="Skrede I."/>
            <person name="Drula E."/>
            <person name="Henrissat B."/>
            <person name="Morin E."/>
            <person name="Kohler A."/>
            <person name="Barry K."/>
            <person name="LaButti K."/>
            <person name="Morin E."/>
            <person name="Salamov A."/>
            <person name="Lipzen A."/>
            <person name="Mereny Z."/>
            <person name="Hegedus B."/>
            <person name="Baldrian P."/>
            <person name="Stursova M."/>
            <person name="Weitz H."/>
            <person name="Taylor A."/>
            <person name="Grigoriev I.V."/>
            <person name="Nagy L.G."/>
            <person name="Martin F."/>
            <person name="Kauserud H."/>
        </authorList>
    </citation>
    <scope>NUCLEOTIDE SEQUENCE</scope>
    <source>
        <strain evidence="2">CBHHK182m</strain>
    </source>
</reference>
<organism evidence="2 3">
    <name type="scientific">Mycena metata</name>
    <dbReference type="NCBI Taxonomy" id="1033252"/>
    <lineage>
        <taxon>Eukaryota</taxon>
        <taxon>Fungi</taxon>
        <taxon>Dikarya</taxon>
        <taxon>Basidiomycota</taxon>
        <taxon>Agaricomycotina</taxon>
        <taxon>Agaricomycetes</taxon>
        <taxon>Agaricomycetidae</taxon>
        <taxon>Agaricales</taxon>
        <taxon>Marasmiineae</taxon>
        <taxon>Mycenaceae</taxon>
        <taxon>Mycena</taxon>
    </lineage>
</organism>
<gene>
    <name evidence="2" type="ORF">B0H16DRAFT_1481246</name>
</gene>
<protein>
    <submittedName>
        <fullName evidence="2">Uncharacterized protein</fullName>
    </submittedName>
</protein>